<dbReference type="InterPro" id="IPR006311">
    <property type="entry name" value="TAT_signal"/>
</dbReference>
<dbReference type="PANTHER" id="PTHR43649">
    <property type="entry name" value="ARABINOSE-BINDING PROTEIN-RELATED"/>
    <property type="match status" value="1"/>
</dbReference>
<sequence length="463" mass="50834">MELSNWNRRLVLKGLAASTAVGLASPLVVRHAQAQASDLSAYQSAKIDWRQAEGENITVAVIPAGYFENLITLAPQFQELTGINVRFEKVPPAQIRQKAVLDLTSGTGTYATHAADPMYYPLYQANGWVEDLTPYLDDASLTDKAWFRPEDIVPSWLAANSIEGKVYGIPYDGEVTLQVLRKDLHEAKGLKPADDFEGFLANAKELHAPQDRVWATALRGLAGAGQNVYIYSSIFRAFGGEWLPGGTLTVNGPEAEAALAWYVDTMKTYAPAAAQNWNWPDIADAFSQGTLASYIDAHSSASVINNPEKSQVIGKISYARWPKGPSGKRVSSIWNWGFPINTQLSDEQKKATWLFIQWAASPETQIRTSYKFEGATRRSGVNRLSMWEDPGYIETVSKFGDNFVEATLTALREDTDVEWRPRVPQWPGIGDVVATAVASALAGQATPKAALDAAQERVSSMMR</sequence>
<evidence type="ECO:0000313" key="5">
    <source>
        <dbReference type="Proteomes" id="UP000666240"/>
    </source>
</evidence>
<dbReference type="InterPro" id="IPR050490">
    <property type="entry name" value="Bact_solute-bd_prot1"/>
</dbReference>
<protein>
    <submittedName>
        <fullName evidence="4">Sugar ABC transporter substrate-binding protein</fullName>
    </submittedName>
</protein>
<dbReference type="PROSITE" id="PS51318">
    <property type="entry name" value="TAT"/>
    <property type="match status" value="1"/>
</dbReference>
<proteinExistence type="inferred from homology"/>
<evidence type="ECO:0000256" key="1">
    <source>
        <dbReference type="ARBA" id="ARBA00004418"/>
    </source>
</evidence>
<dbReference type="InterPro" id="IPR006059">
    <property type="entry name" value="SBP"/>
</dbReference>
<comment type="caution">
    <text evidence="4">The sequence shown here is derived from an EMBL/GenBank/DDBJ whole genome shotgun (WGS) entry which is preliminary data.</text>
</comment>
<dbReference type="RefSeq" id="WP_209336119.1">
    <property type="nucleotide sequence ID" value="NZ_JAGIYY010000005.1"/>
</dbReference>
<dbReference type="CDD" id="cd13585">
    <property type="entry name" value="PBP2_TMBP_like"/>
    <property type="match status" value="1"/>
</dbReference>
<reference evidence="4" key="1">
    <citation type="submission" date="2021-03" db="EMBL/GenBank/DDBJ databases">
        <title>Genome sequencing and assembly of Tianweitania sediminis.</title>
        <authorList>
            <person name="Chhetri G."/>
        </authorList>
    </citation>
    <scope>NUCLEOTIDE SEQUENCE</scope>
    <source>
        <strain evidence="4">Z8</strain>
    </source>
</reference>
<name>A0A8J7UKV6_9HYPH</name>
<dbReference type="PANTHER" id="PTHR43649:SF12">
    <property type="entry name" value="DIACETYLCHITOBIOSE BINDING PROTEIN DASA"/>
    <property type="match status" value="1"/>
</dbReference>
<dbReference type="EMBL" id="JAGIYY010000005">
    <property type="protein sequence ID" value="MBP0440084.1"/>
    <property type="molecule type" value="Genomic_DNA"/>
</dbReference>
<comment type="subcellular location">
    <subcellularLocation>
        <location evidence="1">Periplasm</location>
    </subcellularLocation>
</comment>
<dbReference type="Pfam" id="PF01547">
    <property type="entry name" value="SBP_bac_1"/>
    <property type="match status" value="1"/>
</dbReference>
<keyword evidence="5" id="KW-1185">Reference proteome</keyword>
<keyword evidence="3" id="KW-0574">Periplasm</keyword>
<organism evidence="4 5">
    <name type="scientific">Tianweitania sediminis</name>
    <dbReference type="NCBI Taxonomy" id="1502156"/>
    <lineage>
        <taxon>Bacteria</taxon>
        <taxon>Pseudomonadati</taxon>
        <taxon>Pseudomonadota</taxon>
        <taxon>Alphaproteobacteria</taxon>
        <taxon>Hyphomicrobiales</taxon>
        <taxon>Phyllobacteriaceae</taxon>
        <taxon>Tianweitania</taxon>
    </lineage>
</organism>
<dbReference type="AlphaFoldDB" id="A0A8J7UKV6"/>
<dbReference type="Proteomes" id="UP000666240">
    <property type="component" value="Unassembled WGS sequence"/>
</dbReference>
<evidence type="ECO:0000256" key="3">
    <source>
        <dbReference type="ARBA" id="ARBA00022764"/>
    </source>
</evidence>
<dbReference type="SUPFAM" id="SSF53850">
    <property type="entry name" value="Periplasmic binding protein-like II"/>
    <property type="match status" value="1"/>
</dbReference>
<accession>A0A8J7UKV6</accession>
<dbReference type="GO" id="GO:0042597">
    <property type="term" value="C:periplasmic space"/>
    <property type="evidence" value="ECO:0007669"/>
    <property type="project" value="UniProtKB-SubCell"/>
</dbReference>
<dbReference type="Gene3D" id="3.40.190.10">
    <property type="entry name" value="Periplasmic binding protein-like II"/>
    <property type="match status" value="2"/>
</dbReference>
<evidence type="ECO:0000256" key="2">
    <source>
        <dbReference type="ARBA" id="ARBA00008520"/>
    </source>
</evidence>
<evidence type="ECO:0000313" key="4">
    <source>
        <dbReference type="EMBL" id="MBP0440084.1"/>
    </source>
</evidence>
<gene>
    <name evidence="4" type="ORF">J5Y06_15610</name>
</gene>
<comment type="similarity">
    <text evidence="2">Belongs to the bacterial solute-binding protein 1 family.</text>
</comment>